<sequence length="256" mass="27821">MVEEMAEVAARQQATSLPSASIIPVFQQPRDGGEDRTANTFRSEKARRRGSLSVSRFGQIPEHSVDIALGQSGISRTASAVSSLALKSPLYAQPPAPSVDSFGSEEETHEVGPIDDHVTQMRHISGKPSISKTVGGMISRTISTRRSKNNVKVVNSQNLFIGVSVTEHERELEASELENESEAAKGLVVTTTTVHAPLKKQLSKRNLRGFAIEEQGDWMSRARKFGQKIRRKSQAWLTGQGPKTVTASTPTTTTTN</sequence>
<proteinExistence type="predicted"/>
<evidence type="ECO:0000313" key="1">
    <source>
        <dbReference type="EMBL" id="KAF9645393.1"/>
    </source>
</evidence>
<dbReference type="EMBL" id="MU118092">
    <property type="protein sequence ID" value="KAF9645393.1"/>
    <property type="molecule type" value="Genomic_DNA"/>
</dbReference>
<comment type="caution">
    <text evidence="1">The sequence shown here is derived from an EMBL/GenBank/DDBJ whole genome shotgun (WGS) entry which is preliminary data.</text>
</comment>
<keyword evidence="2" id="KW-1185">Reference proteome</keyword>
<name>A0ACB6Z7T7_THEGA</name>
<reference evidence="1" key="1">
    <citation type="submission" date="2019-10" db="EMBL/GenBank/DDBJ databases">
        <authorList>
            <consortium name="DOE Joint Genome Institute"/>
            <person name="Kuo A."/>
            <person name="Miyauchi S."/>
            <person name="Kiss E."/>
            <person name="Drula E."/>
            <person name="Kohler A."/>
            <person name="Sanchez-Garcia M."/>
            <person name="Andreopoulos B."/>
            <person name="Barry K.W."/>
            <person name="Bonito G."/>
            <person name="Buee M."/>
            <person name="Carver A."/>
            <person name="Chen C."/>
            <person name="Cichocki N."/>
            <person name="Clum A."/>
            <person name="Culley D."/>
            <person name="Crous P.W."/>
            <person name="Fauchery L."/>
            <person name="Girlanda M."/>
            <person name="Hayes R."/>
            <person name="Keri Z."/>
            <person name="Labutti K."/>
            <person name="Lipzen A."/>
            <person name="Lombard V."/>
            <person name="Magnuson J."/>
            <person name="Maillard F."/>
            <person name="Morin E."/>
            <person name="Murat C."/>
            <person name="Nolan M."/>
            <person name="Ohm R."/>
            <person name="Pangilinan J."/>
            <person name="Pereira M."/>
            <person name="Perotto S."/>
            <person name="Peter M."/>
            <person name="Riley R."/>
            <person name="Sitrit Y."/>
            <person name="Stielow B."/>
            <person name="Szollosi G."/>
            <person name="Zifcakova L."/>
            <person name="Stursova M."/>
            <person name="Spatafora J.W."/>
            <person name="Tedersoo L."/>
            <person name="Vaario L.-M."/>
            <person name="Yamada A."/>
            <person name="Yan M."/>
            <person name="Wang P."/>
            <person name="Xu J."/>
            <person name="Bruns T."/>
            <person name="Baldrian P."/>
            <person name="Vilgalys R."/>
            <person name="Henrissat B."/>
            <person name="Grigoriev I.V."/>
            <person name="Hibbett D."/>
            <person name="Nagy L.G."/>
            <person name="Martin F.M."/>
        </authorList>
    </citation>
    <scope>NUCLEOTIDE SEQUENCE</scope>
    <source>
        <strain evidence="1">P2</strain>
    </source>
</reference>
<reference evidence="1" key="2">
    <citation type="journal article" date="2020" name="Nat. Commun.">
        <title>Large-scale genome sequencing of mycorrhizal fungi provides insights into the early evolution of symbiotic traits.</title>
        <authorList>
            <person name="Miyauchi S."/>
            <person name="Kiss E."/>
            <person name="Kuo A."/>
            <person name="Drula E."/>
            <person name="Kohler A."/>
            <person name="Sanchez-Garcia M."/>
            <person name="Morin E."/>
            <person name="Andreopoulos B."/>
            <person name="Barry K.W."/>
            <person name="Bonito G."/>
            <person name="Buee M."/>
            <person name="Carver A."/>
            <person name="Chen C."/>
            <person name="Cichocki N."/>
            <person name="Clum A."/>
            <person name="Culley D."/>
            <person name="Crous P.W."/>
            <person name="Fauchery L."/>
            <person name="Girlanda M."/>
            <person name="Hayes R.D."/>
            <person name="Keri Z."/>
            <person name="LaButti K."/>
            <person name="Lipzen A."/>
            <person name="Lombard V."/>
            <person name="Magnuson J."/>
            <person name="Maillard F."/>
            <person name="Murat C."/>
            <person name="Nolan M."/>
            <person name="Ohm R.A."/>
            <person name="Pangilinan J."/>
            <person name="Pereira M.F."/>
            <person name="Perotto S."/>
            <person name="Peter M."/>
            <person name="Pfister S."/>
            <person name="Riley R."/>
            <person name="Sitrit Y."/>
            <person name="Stielow J.B."/>
            <person name="Szollosi G."/>
            <person name="Zifcakova L."/>
            <person name="Stursova M."/>
            <person name="Spatafora J.W."/>
            <person name="Tedersoo L."/>
            <person name="Vaario L.M."/>
            <person name="Yamada A."/>
            <person name="Yan M."/>
            <person name="Wang P."/>
            <person name="Xu J."/>
            <person name="Bruns T."/>
            <person name="Baldrian P."/>
            <person name="Vilgalys R."/>
            <person name="Dunand C."/>
            <person name="Henrissat B."/>
            <person name="Grigoriev I.V."/>
            <person name="Hibbett D."/>
            <person name="Nagy L.G."/>
            <person name="Martin F.M."/>
        </authorList>
    </citation>
    <scope>NUCLEOTIDE SEQUENCE</scope>
    <source>
        <strain evidence="1">P2</strain>
    </source>
</reference>
<evidence type="ECO:0000313" key="2">
    <source>
        <dbReference type="Proteomes" id="UP000886501"/>
    </source>
</evidence>
<dbReference type="Proteomes" id="UP000886501">
    <property type="component" value="Unassembled WGS sequence"/>
</dbReference>
<gene>
    <name evidence="1" type="ORF">BDM02DRAFT_584057</name>
</gene>
<organism evidence="1 2">
    <name type="scientific">Thelephora ganbajun</name>
    <name type="common">Ganba fungus</name>
    <dbReference type="NCBI Taxonomy" id="370292"/>
    <lineage>
        <taxon>Eukaryota</taxon>
        <taxon>Fungi</taxon>
        <taxon>Dikarya</taxon>
        <taxon>Basidiomycota</taxon>
        <taxon>Agaricomycotina</taxon>
        <taxon>Agaricomycetes</taxon>
        <taxon>Thelephorales</taxon>
        <taxon>Thelephoraceae</taxon>
        <taxon>Thelephora</taxon>
    </lineage>
</organism>
<accession>A0ACB6Z7T7</accession>
<protein>
    <submittedName>
        <fullName evidence="1">Uncharacterized protein</fullName>
    </submittedName>
</protein>